<reference evidence="1" key="2">
    <citation type="journal article" date="2015" name="Data Brief">
        <title>Shoot transcriptome of the giant reed, Arundo donax.</title>
        <authorList>
            <person name="Barrero R.A."/>
            <person name="Guerrero F.D."/>
            <person name="Moolhuijzen P."/>
            <person name="Goolsby J.A."/>
            <person name="Tidwell J."/>
            <person name="Bellgard S.E."/>
            <person name="Bellgard M.I."/>
        </authorList>
    </citation>
    <scope>NUCLEOTIDE SEQUENCE</scope>
    <source>
        <tissue evidence="1">Shoot tissue taken approximately 20 cm above the soil surface</tissue>
    </source>
</reference>
<sequence>MVLTADSTFSSQLTYEYIRYTKMEQTEARYMMWTVPNIHNIYKSNGNAGNQ</sequence>
<protein>
    <submittedName>
        <fullName evidence="1">Uncharacterized protein</fullName>
    </submittedName>
</protein>
<evidence type="ECO:0000313" key="1">
    <source>
        <dbReference type="EMBL" id="JAE36985.1"/>
    </source>
</evidence>
<proteinExistence type="predicted"/>
<organism evidence="1">
    <name type="scientific">Arundo donax</name>
    <name type="common">Giant reed</name>
    <name type="synonym">Donax arundinaceus</name>
    <dbReference type="NCBI Taxonomy" id="35708"/>
    <lineage>
        <taxon>Eukaryota</taxon>
        <taxon>Viridiplantae</taxon>
        <taxon>Streptophyta</taxon>
        <taxon>Embryophyta</taxon>
        <taxon>Tracheophyta</taxon>
        <taxon>Spermatophyta</taxon>
        <taxon>Magnoliopsida</taxon>
        <taxon>Liliopsida</taxon>
        <taxon>Poales</taxon>
        <taxon>Poaceae</taxon>
        <taxon>PACMAD clade</taxon>
        <taxon>Arundinoideae</taxon>
        <taxon>Arundineae</taxon>
        <taxon>Arundo</taxon>
    </lineage>
</organism>
<accession>A0A0A9HIH4</accession>
<reference evidence="1" key="1">
    <citation type="submission" date="2014-09" db="EMBL/GenBank/DDBJ databases">
        <authorList>
            <person name="Magalhaes I.L.F."/>
            <person name="Oliveira U."/>
            <person name="Santos F.R."/>
            <person name="Vidigal T.H.D.A."/>
            <person name="Brescovit A.D."/>
            <person name="Santos A.J."/>
        </authorList>
    </citation>
    <scope>NUCLEOTIDE SEQUENCE</scope>
    <source>
        <tissue evidence="1">Shoot tissue taken approximately 20 cm above the soil surface</tissue>
    </source>
</reference>
<dbReference type="EMBL" id="GBRH01160911">
    <property type="protein sequence ID" value="JAE36985.1"/>
    <property type="molecule type" value="Transcribed_RNA"/>
</dbReference>
<name>A0A0A9HIH4_ARUDO</name>
<dbReference type="AlphaFoldDB" id="A0A0A9HIH4"/>